<accession>A0A9X1MUL5</accession>
<protein>
    <submittedName>
        <fullName evidence="1">DUF4054 domain-containing protein</fullName>
    </submittedName>
</protein>
<reference evidence="1" key="1">
    <citation type="submission" date="2021-11" db="EMBL/GenBank/DDBJ databases">
        <title>Jinshanibacter sp. isolated from one year old Eriocheir sinensis.</title>
        <authorList>
            <person name="Li J.-Y."/>
            <person name="He W."/>
            <person name="Gao T.-H."/>
        </authorList>
    </citation>
    <scope>NUCLEOTIDE SEQUENCE</scope>
    <source>
        <strain evidence="1">LJY008</strain>
    </source>
</reference>
<dbReference type="AlphaFoldDB" id="A0A9X1MUL5"/>
<dbReference type="InterPro" id="IPR025127">
    <property type="entry name" value="DUF4054"/>
</dbReference>
<dbReference type="EMBL" id="JAJNAG010000002">
    <property type="protein sequence ID" value="MCD1124813.1"/>
    <property type="molecule type" value="Genomic_DNA"/>
</dbReference>
<dbReference type="RefSeq" id="WP_230607822.1">
    <property type="nucleotide sequence ID" value="NZ_JAJNAG010000002.1"/>
</dbReference>
<keyword evidence="2" id="KW-1185">Reference proteome</keyword>
<dbReference type="Pfam" id="PF13262">
    <property type="entry name" value="DUF4054"/>
    <property type="match status" value="1"/>
</dbReference>
<evidence type="ECO:0000313" key="2">
    <source>
        <dbReference type="Proteomes" id="UP001139171"/>
    </source>
</evidence>
<evidence type="ECO:0000313" key="1">
    <source>
        <dbReference type="EMBL" id="MCD1124813.1"/>
    </source>
</evidence>
<proteinExistence type="predicted"/>
<comment type="caution">
    <text evidence="1">The sequence shown here is derived from an EMBL/GenBank/DDBJ whole genome shotgun (WGS) entry which is preliminary data.</text>
</comment>
<name>A0A9X1MUL5_9GAMM</name>
<sequence>MPATITFDAILFRKRFTVFSDPDKYPTETLQDFWDQATDYISSEDYGWLSGGKRKSAINMMTAHLLALNDILTTGESEGIGTGGITTSATIDKVSVTQAPPPPASDEWQYWLSQTPYGLELLALLQVHSVGGFYIGGLPERSAFRKVGGVF</sequence>
<organism evidence="1 2">
    <name type="scientific">Limnobaculum eriocheiris</name>
    <dbReference type="NCBI Taxonomy" id="2897391"/>
    <lineage>
        <taxon>Bacteria</taxon>
        <taxon>Pseudomonadati</taxon>
        <taxon>Pseudomonadota</taxon>
        <taxon>Gammaproteobacteria</taxon>
        <taxon>Enterobacterales</taxon>
        <taxon>Budviciaceae</taxon>
        <taxon>Limnobaculum</taxon>
    </lineage>
</organism>
<gene>
    <name evidence="1" type="ORF">LPW36_01980</name>
</gene>
<dbReference type="Proteomes" id="UP001139171">
    <property type="component" value="Unassembled WGS sequence"/>
</dbReference>